<dbReference type="InterPro" id="IPR036388">
    <property type="entry name" value="WH-like_DNA-bd_sf"/>
</dbReference>
<dbReference type="EMBL" id="JBHRTB010000010">
    <property type="protein sequence ID" value="MFC3141918.1"/>
    <property type="molecule type" value="Genomic_DNA"/>
</dbReference>
<proteinExistence type="inferred from homology"/>
<dbReference type="InterPro" id="IPR036390">
    <property type="entry name" value="WH_DNA-bd_sf"/>
</dbReference>
<dbReference type="InterPro" id="IPR000847">
    <property type="entry name" value="LysR_HTH_N"/>
</dbReference>
<evidence type="ECO:0000313" key="7">
    <source>
        <dbReference type="Proteomes" id="UP001595632"/>
    </source>
</evidence>
<dbReference type="InterPro" id="IPR005119">
    <property type="entry name" value="LysR_subst-bd"/>
</dbReference>
<feature type="domain" description="HTH lysR-type" evidence="5">
    <location>
        <begin position="6"/>
        <end position="63"/>
    </location>
</feature>
<dbReference type="SUPFAM" id="SSF46785">
    <property type="entry name" value="Winged helix' DNA-binding domain"/>
    <property type="match status" value="1"/>
</dbReference>
<dbReference type="PANTHER" id="PTHR30419">
    <property type="entry name" value="HTH-TYPE TRANSCRIPTIONAL REGULATOR YBHD"/>
    <property type="match status" value="1"/>
</dbReference>
<dbReference type="Pfam" id="PF00126">
    <property type="entry name" value="HTH_1"/>
    <property type="match status" value="1"/>
</dbReference>
<keyword evidence="7" id="KW-1185">Reference proteome</keyword>
<dbReference type="SUPFAM" id="SSF53850">
    <property type="entry name" value="Periplasmic binding protein-like II"/>
    <property type="match status" value="1"/>
</dbReference>
<protein>
    <submittedName>
        <fullName evidence="6">LysR substrate-binding domain-containing protein</fullName>
    </submittedName>
</protein>
<comment type="similarity">
    <text evidence="1">Belongs to the LysR transcriptional regulatory family.</text>
</comment>
<evidence type="ECO:0000259" key="5">
    <source>
        <dbReference type="PROSITE" id="PS50931"/>
    </source>
</evidence>
<gene>
    <name evidence="6" type="ORF">ACFOGP_04320</name>
</gene>
<accession>A0ABV7GK09</accession>
<organism evidence="6 7">
    <name type="scientific">Psychromarinibacter halotolerans</name>
    <dbReference type="NCBI Taxonomy" id="1775175"/>
    <lineage>
        <taxon>Bacteria</taxon>
        <taxon>Pseudomonadati</taxon>
        <taxon>Pseudomonadota</taxon>
        <taxon>Alphaproteobacteria</taxon>
        <taxon>Rhodobacterales</taxon>
        <taxon>Paracoccaceae</taxon>
        <taxon>Psychromarinibacter</taxon>
    </lineage>
</organism>
<comment type="caution">
    <text evidence="6">The sequence shown here is derived from an EMBL/GenBank/DDBJ whole genome shotgun (WGS) entry which is preliminary data.</text>
</comment>
<dbReference type="InterPro" id="IPR050950">
    <property type="entry name" value="HTH-type_LysR_regulators"/>
</dbReference>
<keyword evidence="3" id="KW-0238">DNA-binding</keyword>
<dbReference type="Gene3D" id="3.40.190.290">
    <property type="match status" value="1"/>
</dbReference>
<evidence type="ECO:0000256" key="1">
    <source>
        <dbReference type="ARBA" id="ARBA00009437"/>
    </source>
</evidence>
<evidence type="ECO:0000256" key="2">
    <source>
        <dbReference type="ARBA" id="ARBA00023015"/>
    </source>
</evidence>
<sequence length="305" mass="32842">MSHNRIRMRHLRCFLAVARHGSATRAAEALGTVQPGVSRSLREFEEEMGSPLFDRTATGLELNEAGRTLLSYVSAGLGQVDRGIETMRGQMGAEKVTAFAMPNVVRVVMPGAVRRFKSLYPEVDVVLETIASGLLHHRLRDGFVDFGFGRITAAEKMAGLNFEHLYTEGLVFFARAGHPLAARSGVSVAEVDDFPVILPSGGTIIRDEINRFIISQGVSGFTNLIETVSFEFSRNYLQASDAVVCLPLGAMRKEVAAGDVVTLAVDAPQLMGAVGISNVAGRKLSAPAQLLIQTIRDEVADLGLS</sequence>
<keyword evidence="4" id="KW-0804">Transcription</keyword>
<name>A0ABV7GK09_9RHOB</name>
<keyword evidence="2" id="KW-0805">Transcription regulation</keyword>
<evidence type="ECO:0000256" key="4">
    <source>
        <dbReference type="ARBA" id="ARBA00023163"/>
    </source>
</evidence>
<dbReference type="Proteomes" id="UP001595632">
    <property type="component" value="Unassembled WGS sequence"/>
</dbReference>
<dbReference type="RefSeq" id="WP_275631834.1">
    <property type="nucleotide sequence ID" value="NZ_JARGYD010000002.1"/>
</dbReference>
<evidence type="ECO:0000256" key="3">
    <source>
        <dbReference type="ARBA" id="ARBA00023125"/>
    </source>
</evidence>
<dbReference type="PROSITE" id="PS50931">
    <property type="entry name" value="HTH_LYSR"/>
    <property type="match status" value="1"/>
</dbReference>
<dbReference type="PRINTS" id="PR00039">
    <property type="entry name" value="HTHLYSR"/>
</dbReference>
<dbReference type="Gene3D" id="1.10.10.10">
    <property type="entry name" value="Winged helix-like DNA-binding domain superfamily/Winged helix DNA-binding domain"/>
    <property type="match status" value="1"/>
</dbReference>
<dbReference type="Pfam" id="PF03466">
    <property type="entry name" value="LysR_substrate"/>
    <property type="match status" value="1"/>
</dbReference>
<evidence type="ECO:0000313" key="6">
    <source>
        <dbReference type="EMBL" id="MFC3141918.1"/>
    </source>
</evidence>
<reference evidence="7" key="1">
    <citation type="journal article" date="2019" name="Int. J. Syst. Evol. Microbiol.">
        <title>The Global Catalogue of Microorganisms (GCM) 10K type strain sequencing project: providing services to taxonomists for standard genome sequencing and annotation.</title>
        <authorList>
            <consortium name="The Broad Institute Genomics Platform"/>
            <consortium name="The Broad Institute Genome Sequencing Center for Infectious Disease"/>
            <person name="Wu L."/>
            <person name="Ma J."/>
        </authorList>
    </citation>
    <scope>NUCLEOTIDE SEQUENCE [LARGE SCALE GENOMIC DNA]</scope>
    <source>
        <strain evidence="7">KCTC 52366</strain>
    </source>
</reference>
<dbReference type="PANTHER" id="PTHR30419:SF8">
    <property type="entry name" value="NITROGEN ASSIMILATION TRANSCRIPTIONAL ACTIVATOR-RELATED"/>
    <property type="match status" value="1"/>
</dbReference>